<evidence type="ECO:0000313" key="2">
    <source>
        <dbReference type="EMBL" id="OEU17750.1"/>
    </source>
</evidence>
<dbReference type="EMBL" id="KV784357">
    <property type="protein sequence ID" value="OEU17750.1"/>
    <property type="molecule type" value="Genomic_DNA"/>
</dbReference>
<feature type="compositionally biased region" description="Low complexity" evidence="1">
    <location>
        <begin position="1"/>
        <end position="12"/>
    </location>
</feature>
<gene>
    <name evidence="2" type="ORF">FRACYDRAFT_238175</name>
</gene>
<feature type="compositionally biased region" description="Basic residues" evidence="1">
    <location>
        <begin position="428"/>
        <end position="445"/>
    </location>
</feature>
<feature type="compositionally biased region" description="Low complexity" evidence="1">
    <location>
        <begin position="93"/>
        <end position="102"/>
    </location>
</feature>
<feature type="compositionally biased region" description="Polar residues" evidence="1">
    <location>
        <begin position="230"/>
        <end position="240"/>
    </location>
</feature>
<dbReference type="Proteomes" id="UP000095751">
    <property type="component" value="Unassembled WGS sequence"/>
</dbReference>
<keyword evidence="3" id="KW-1185">Reference proteome</keyword>
<proteinExistence type="predicted"/>
<feature type="region of interest" description="Disordered" evidence="1">
    <location>
        <begin position="417"/>
        <end position="498"/>
    </location>
</feature>
<feature type="compositionally biased region" description="Low complexity" evidence="1">
    <location>
        <begin position="304"/>
        <end position="326"/>
    </location>
</feature>
<reference evidence="2 3" key="1">
    <citation type="submission" date="2016-09" db="EMBL/GenBank/DDBJ databases">
        <title>Extensive genetic diversity and differential bi-allelic expression allows diatom success in the polar Southern Ocean.</title>
        <authorList>
            <consortium name="DOE Joint Genome Institute"/>
            <person name="Mock T."/>
            <person name="Otillar R.P."/>
            <person name="Strauss J."/>
            <person name="Dupont C."/>
            <person name="Frickenhaus S."/>
            <person name="Maumus F."/>
            <person name="Mcmullan M."/>
            <person name="Sanges R."/>
            <person name="Schmutz J."/>
            <person name="Toseland A."/>
            <person name="Valas R."/>
            <person name="Veluchamy A."/>
            <person name="Ward B.J."/>
            <person name="Allen A."/>
            <person name="Barry K."/>
            <person name="Falciatore A."/>
            <person name="Ferrante M."/>
            <person name="Fortunato A.E."/>
            <person name="Gloeckner G."/>
            <person name="Gruber A."/>
            <person name="Hipkin R."/>
            <person name="Janech M."/>
            <person name="Kroth P."/>
            <person name="Leese F."/>
            <person name="Lindquist E."/>
            <person name="Lyon B.R."/>
            <person name="Martin J."/>
            <person name="Mayer C."/>
            <person name="Parker M."/>
            <person name="Quesneville H."/>
            <person name="Raymond J."/>
            <person name="Uhlig C."/>
            <person name="Valentin K.U."/>
            <person name="Worden A.Z."/>
            <person name="Armbrust E.V."/>
            <person name="Bowler C."/>
            <person name="Green B."/>
            <person name="Moulton V."/>
            <person name="Van Oosterhout C."/>
            <person name="Grigoriev I."/>
        </authorList>
    </citation>
    <scope>NUCLEOTIDE SEQUENCE [LARGE SCALE GENOMIC DNA]</scope>
    <source>
        <strain evidence="2 3">CCMP1102</strain>
    </source>
</reference>
<feature type="compositionally biased region" description="Polar residues" evidence="1">
    <location>
        <begin position="486"/>
        <end position="496"/>
    </location>
</feature>
<dbReference type="PANTHER" id="PTHR20916">
    <property type="entry name" value="CYSTEINE AND GLYCINE-RICH PROTEIN 2 BINDING PROTEIN"/>
    <property type="match status" value="1"/>
</dbReference>
<feature type="compositionally biased region" description="Low complexity" evidence="1">
    <location>
        <begin position="48"/>
        <end position="69"/>
    </location>
</feature>
<feature type="region of interest" description="Disordered" evidence="1">
    <location>
        <begin position="292"/>
        <end position="329"/>
    </location>
</feature>
<sequence length="602" mass="67995">MESTATAKTSPLKNKKKPPTTTTTTTTRENAHTNVLGIDAGDSELHYSSSKTSDSSTNNSNSASAATSTLDTGNSPSRSNRRFVRLPGKETKSNSNSNNTNTVGPPSPIITAYQPIASPPKRRPVINCADADIEAAATTAAANTNNDDTNNTTWWGRRRRRVGKNKVADANYECLDTTVASSSSTPLDSSFTGTAIATAVASNTPATTKEDRIKQSASFFYKGMEDSNPLSPMDANNSRRMSVGGARSDRRNMRNIIPSSNSLLRNISSRHSRILSGRDGVVFMSKYERLNHDIRRPRRKKRQQQQNEDNSSSNNNDDNNNNSNNDLFLDEETSSCDYREHIPNPTNNVVMDATSLTNPHGVRSSLFYEQDGRMLMKLPRDQVRLVMDYDLEPGILSVEQWRNREDAERTAVEAMTAMTTRTTEREHRRQRQQQHEQRRRQRRRQQLQQEREEIFNDDNDDNRTDADENAIDEDSDPLKSEGGGQQPTEVIQQQRQQRVKNDYMYDDECYSDSDNYDNENDYYDVEEDRPVLLPELSYVITVPPDLYQRLVGEMSAKAFPPYWGFFKCVTQDGERADIKLALFILLIVMLLLGAGSYEWPTD</sequence>
<dbReference type="PANTHER" id="PTHR20916:SF26">
    <property type="entry name" value="CYSTEINE-RICH PROTEIN 2-BINDING PROTEIN"/>
    <property type="match status" value="1"/>
</dbReference>
<dbReference type="OrthoDB" id="49389at2759"/>
<evidence type="ECO:0000256" key="1">
    <source>
        <dbReference type="SAM" id="MobiDB-lite"/>
    </source>
</evidence>
<dbReference type="AlphaFoldDB" id="A0A1E7FHU8"/>
<feature type="region of interest" description="Disordered" evidence="1">
    <location>
        <begin position="1"/>
        <end position="110"/>
    </location>
</feature>
<accession>A0A1E7FHU8</accession>
<dbReference type="InParanoid" id="A0A1E7FHU8"/>
<dbReference type="KEGG" id="fcy:FRACYDRAFT_238175"/>
<dbReference type="GO" id="GO:0004402">
    <property type="term" value="F:histone acetyltransferase activity"/>
    <property type="evidence" value="ECO:0007669"/>
    <property type="project" value="TreeGrafter"/>
</dbReference>
<protein>
    <submittedName>
        <fullName evidence="2">Uncharacterized protein</fullName>
    </submittedName>
</protein>
<evidence type="ECO:0000313" key="3">
    <source>
        <dbReference type="Proteomes" id="UP000095751"/>
    </source>
</evidence>
<feature type="region of interest" description="Disordered" evidence="1">
    <location>
        <begin position="230"/>
        <end position="257"/>
    </location>
</feature>
<name>A0A1E7FHU8_9STRA</name>
<organism evidence="2 3">
    <name type="scientific">Fragilariopsis cylindrus CCMP1102</name>
    <dbReference type="NCBI Taxonomy" id="635003"/>
    <lineage>
        <taxon>Eukaryota</taxon>
        <taxon>Sar</taxon>
        <taxon>Stramenopiles</taxon>
        <taxon>Ochrophyta</taxon>
        <taxon>Bacillariophyta</taxon>
        <taxon>Bacillariophyceae</taxon>
        <taxon>Bacillariophycidae</taxon>
        <taxon>Bacillariales</taxon>
        <taxon>Bacillariaceae</taxon>
        <taxon>Fragilariopsis</taxon>
    </lineage>
</organism>